<dbReference type="EMBL" id="JBHSHL010000063">
    <property type="protein sequence ID" value="MFC4805745.1"/>
    <property type="molecule type" value="Genomic_DNA"/>
</dbReference>
<comment type="caution">
    <text evidence="1">The sequence shown here is derived from an EMBL/GenBank/DDBJ whole genome shotgun (WGS) entry which is preliminary data.</text>
</comment>
<protein>
    <recommendedName>
        <fullName evidence="3">Transposase</fullName>
    </recommendedName>
</protein>
<reference evidence="2" key="1">
    <citation type="journal article" date="2019" name="Int. J. Syst. Evol. Microbiol.">
        <title>The Global Catalogue of Microorganisms (GCM) 10K type strain sequencing project: providing services to taxonomists for standard genome sequencing and annotation.</title>
        <authorList>
            <consortium name="The Broad Institute Genomics Platform"/>
            <consortium name="The Broad Institute Genome Sequencing Center for Infectious Disease"/>
            <person name="Wu L."/>
            <person name="Ma J."/>
        </authorList>
    </citation>
    <scope>NUCLEOTIDE SEQUENCE [LARGE SCALE GENOMIC DNA]</scope>
    <source>
        <strain evidence="2">CCUG 46385</strain>
    </source>
</reference>
<evidence type="ECO:0000313" key="2">
    <source>
        <dbReference type="Proteomes" id="UP001595916"/>
    </source>
</evidence>
<evidence type="ECO:0008006" key="3">
    <source>
        <dbReference type="Google" id="ProtNLM"/>
    </source>
</evidence>
<name>A0ABV9QMZ9_9FIRM</name>
<organism evidence="1 2">
    <name type="scientific">Filifactor villosus</name>
    <dbReference type="NCBI Taxonomy" id="29374"/>
    <lineage>
        <taxon>Bacteria</taxon>
        <taxon>Bacillati</taxon>
        <taxon>Bacillota</taxon>
        <taxon>Clostridia</taxon>
        <taxon>Peptostreptococcales</taxon>
        <taxon>Filifactoraceae</taxon>
        <taxon>Filifactor</taxon>
    </lineage>
</organism>
<feature type="non-terminal residue" evidence="1">
    <location>
        <position position="1"/>
    </location>
</feature>
<proteinExistence type="predicted"/>
<sequence>GRLTGKVSPAILEREVKYWEKFSTDVVIEALRIHIRDYPAHRESYTRGIMRNLQNQGFRRKPQRRAQEYRGLSGASQDMDEELRKELELLNDLREDWAEDE</sequence>
<evidence type="ECO:0000313" key="1">
    <source>
        <dbReference type="EMBL" id="MFC4805745.1"/>
    </source>
</evidence>
<gene>
    <name evidence="1" type="ORF">ACFO4R_11890</name>
</gene>
<accession>A0ABV9QMZ9</accession>
<keyword evidence="2" id="KW-1185">Reference proteome</keyword>
<dbReference type="RefSeq" id="WP_379789432.1">
    <property type="nucleotide sequence ID" value="NZ_JBHSHL010000063.1"/>
</dbReference>
<dbReference type="Proteomes" id="UP001595916">
    <property type="component" value="Unassembled WGS sequence"/>
</dbReference>